<dbReference type="Proteomes" id="UP000823399">
    <property type="component" value="Unassembled WGS sequence"/>
</dbReference>
<protein>
    <submittedName>
        <fullName evidence="1">Uncharacterized protein</fullName>
    </submittedName>
</protein>
<sequence>MCGSDMDVTFTGDTDVLKQQFSGHFKTVINVHGLEDVPMVVPNVRDVDGSLIHPSEYSKGLDKGTPVVVEVLLQLWTFGPENKHLDRFAHIPDYFEVAAHSAVDREAEDFIAQ</sequence>
<organism evidence="1 2">
    <name type="scientific">Suillus discolor</name>
    <dbReference type="NCBI Taxonomy" id="1912936"/>
    <lineage>
        <taxon>Eukaryota</taxon>
        <taxon>Fungi</taxon>
        <taxon>Dikarya</taxon>
        <taxon>Basidiomycota</taxon>
        <taxon>Agaricomycotina</taxon>
        <taxon>Agaricomycetes</taxon>
        <taxon>Agaricomycetidae</taxon>
        <taxon>Boletales</taxon>
        <taxon>Suillineae</taxon>
        <taxon>Suillaceae</taxon>
        <taxon>Suillus</taxon>
    </lineage>
</organism>
<dbReference type="OrthoDB" id="2661877at2759"/>
<keyword evidence="2" id="KW-1185">Reference proteome</keyword>
<name>A0A9P7FFJ0_9AGAM</name>
<evidence type="ECO:0000313" key="2">
    <source>
        <dbReference type="Proteomes" id="UP000823399"/>
    </source>
</evidence>
<accession>A0A9P7FFJ0</accession>
<gene>
    <name evidence="1" type="ORF">F5147DRAFT_649923</name>
</gene>
<dbReference type="AlphaFoldDB" id="A0A9P7FFJ0"/>
<dbReference type="EMBL" id="JABBWM010000009">
    <property type="protein sequence ID" value="KAG2114774.1"/>
    <property type="molecule type" value="Genomic_DNA"/>
</dbReference>
<dbReference type="GeneID" id="64695652"/>
<proteinExistence type="predicted"/>
<comment type="caution">
    <text evidence="1">The sequence shown here is derived from an EMBL/GenBank/DDBJ whole genome shotgun (WGS) entry which is preliminary data.</text>
</comment>
<dbReference type="RefSeq" id="XP_041296722.1">
    <property type="nucleotide sequence ID" value="XM_041433393.1"/>
</dbReference>
<reference evidence="1" key="1">
    <citation type="journal article" date="2020" name="New Phytol.">
        <title>Comparative genomics reveals dynamic genome evolution in host specialist ectomycorrhizal fungi.</title>
        <authorList>
            <person name="Lofgren L.A."/>
            <person name="Nguyen N.H."/>
            <person name="Vilgalys R."/>
            <person name="Ruytinx J."/>
            <person name="Liao H.L."/>
            <person name="Branco S."/>
            <person name="Kuo A."/>
            <person name="LaButti K."/>
            <person name="Lipzen A."/>
            <person name="Andreopoulos W."/>
            <person name="Pangilinan J."/>
            <person name="Riley R."/>
            <person name="Hundley H."/>
            <person name="Na H."/>
            <person name="Barry K."/>
            <person name="Grigoriev I.V."/>
            <person name="Stajich J.E."/>
            <person name="Kennedy P.G."/>
        </authorList>
    </citation>
    <scope>NUCLEOTIDE SEQUENCE</scope>
    <source>
        <strain evidence="1">FC423</strain>
    </source>
</reference>
<evidence type="ECO:0000313" key="1">
    <source>
        <dbReference type="EMBL" id="KAG2114774.1"/>
    </source>
</evidence>